<reference evidence="2 3" key="1">
    <citation type="submission" date="2023-07" db="EMBL/GenBank/DDBJ databases">
        <title>Sorghum-associated microbial communities from plants grown in Nebraska, USA.</title>
        <authorList>
            <person name="Schachtman D."/>
        </authorList>
    </citation>
    <scope>NUCLEOTIDE SEQUENCE [LARGE SCALE GENOMIC DNA]</scope>
    <source>
        <strain evidence="2 3">DS1027</strain>
    </source>
</reference>
<dbReference type="Pfam" id="PF09485">
    <property type="entry name" value="CRISPR_Cse2"/>
    <property type="match status" value="1"/>
</dbReference>
<sequence>MQPDEATPPAEKDPVASIGGQMPLLSTGERAALRRTFLTNSAQAQGVLIGLLHRAALPDAAWRSPAALQRWRLLAHVAATLSGTAAINPHAPGQRLGRALHAAGYSVNRLMRLTTARGPALIDQVVRAARYLAQAGQAPVDLRPIRALIGDDPDRAERARIDIARDYFAAEYAQGRDSQ</sequence>
<dbReference type="Gene3D" id="1.10.520.40">
    <property type="entry name" value="CRISPR-associated protein Cse2"/>
    <property type="match status" value="1"/>
</dbReference>
<protein>
    <submittedName>
        <fullName evidence="2">CRISPR type I-E-associated protein CasB/Cse2</fullName>
    </submittedName>
</protein>
<dbReference type="Proteomes" id="UP001184150">
    <property type="component" value="Unassembled WGS sequence"/>
</dbReference>
<organism evidence="2 3">
    <name type="scientific">Novosphingobium capsulatum</name>
    <dbReference type="NCBI Taxonomy" id="13688"/>
    <lineage>
        <taxon>Bacteria</taxon>
        <taxon>Pseudomonadati</taxon>
        <taxon>Pseudomonadota</taxon>
        <taxon>Alphaproteobacteria</taxon>
        <taxon>Sphingomonadales</taxon>
        <taxon>Sphingomonadaceae</taxon>
        <taxon>Novosphingobium</taxon>
    </lineage>
</organism>
<dbReference type="EMBL" id="JAVDRD010000003">
    <property type="protein sequence ID" value="MDR6510483.1"/>
    <property type="molecule type" value="Genomic_DNA"/>
</dbReference>
<name>A0ABU1MJH4_9SPHN</name>
<comment type="caution">
    <text evidence="2">The sequence shown here is derived from an EMBL/GenBank/DDBJ whole genome shotgun (WGS) entry which is preliminary data.</text>
</comment>
<gene>
    <name evidence="2" type="ORF">J2792_001349</name>
</gene>
<accession>A0ABU1MJH4</accession>
<dbReference type="InterPro" id="IPR013382">
    <property type="entry name" value="CRISPR-assoc_prot_Cse2"/>
</dbReference>
<evidence type="ECO:0000256" key="1">
    <source>
        <dbReference type="SAM" id="MobiDB-lite"/>
    </source>
</evidence>
<proteinExistence type="predicted"/>
<evidence type="ECO:0000313" key="3">
    <source>
        <dbReference type="Proteomes" id="UP001184150"/>
    </source>
</evidence>
<dbReference type="InterPro" id="IPR038287">
    <property type="entry name" value="Cse2_sf"/>
</dbReference>
<dbReference type="RefSeq" id="WP_054132021.1">
    <property type="nucleotide sequence ID" value="NZ_JAVDRD010000003.1"/>
</dbReference>
<evidence type="ECO:0000313" key="2">
    <source>
        <dbReference type="EMBL" id="MDR6510483.1"/>
    </source>
</evidence>
<keyword evidence="3" id="KW-1185">Reference proteome</keyword>
<dbReference type="NCBIfam" id="TIGR02548">
    <property type="entry name" value="casB_cse2"/>
    <property type="match status" value="1"/>
</dbReference>
<feature type="region of interest" description="Disordered" evidence="1">
    <location>
        <begin position="1"/>
        <end position="22"/>
    </location>
</feature>